<feature type="domain" description="DUF7791" evidence="4">
    <location>
        <begin position="553"/>
        <end position="677"/>
    </location>
</feature>
<gene>
    <name evidence="5" type="ORF">KHLLAP_LOCUS10026</name>
</gene>
<feature type="compositionally biased region" description="Polar residues" evidence="2">
    <location>
        <begin position="987"/>
        <end position="996"/>
    </location>
</feature>
<evidence type="ECO:0000259" key="3">
    <source>
        <dbReference type="Pfam" id="PF24883"/>
    </source>
</evidence>
<dbReference type="InterPro" id="IPR056693">
    <property type="entry name" value="DUF7791"/>
</dbReference>
<dbReference type="Pfam" id="PF25053">
    <property type="entry name" value="DUF7791"/>
    <property type="match status" value="1"/>
</dbReference>
<dbReference type="SUPFAM" id="SSF52540">
    <property type="entry name" value="P-loop containing nucleoside triphosphate hydrolases"/>
    <property type="match status" value="1"/>
</dbReference>
<evidence type="ECO:0000256" key="2">
    <source>
        <dbReference type="SAM" id="MobiDB-lite"/>
    </source>
</evidence>
<sequence length="1049" mass="119108">MEALAAISLTSNIFQFVGIGFKLLAASREFYGTGKEIGQSNRDLGLVTQEMKRLSLKLAKDASSKQCLEDYSSLIRLATECARSSDDLLALLSKLENQKPNSRRHAWRTAIRNMRKQDERTQLEKDLDNYRKQIDIEFASLTRSETLHKLDSIVSSTESTKEEISRIKENTALIRQALQSAYISDGALDGLQRLLQISEKPHQKSILAALWVKGMQDRFYDVAKAHADTFEWILELPQKPQAYDFDGRGGLPSQSSLPTDIFRQKANTSFVDWLRHGRGIYHISGKPGAGKSTLMKFLSRDPRTMQYLQTWSGGKTLVFAKSFFWRLGRNAQKSLSGLIRSLLYQVLSGSPELLPVAFPRRWSETDSPALSDVGLDRGDVEEAFDLLMRSDPTFQSHKFAFFIDGLDEYEGRHIDIVRQFFDWCSLHPENVKICVSSREWNEFMVGFEKCPKLRIHECTEKDITQFVTDKLDAQCQYLTLVSNDELESLAKEIVRKAEGAFIWVRLVLTAVEDGVLNGDDASDLQAKVASFPNELEGLYQYLFDSIRGTDRPKAFEMLRLAHHIRRDQGLPLLRYWFLNEANANPSFALAMPIAQEPADVSRHLNITRRQIYGRCKGFLEVYPPRAWQTAEDGEVKYMHSTVHEFLQKDHIRKIIDDTVGHVDFLERTCQTFLATIKFGAPDAYYTTEPDDPDSIFNSELSSIMDSAARSKLPVQRWFIDFLNKLDVAAAAALSKLKLTAKYTIIWAKHPVSDYSYQYLRREATQPGQVIETFAIGSLLHEYLAVKDPEYLLSLARPASEASYHSVDLVTLLLGALGYIEPLSYEDLHRTLLDYDRLYFTCKLAFECGVTPNCISQTWEGFSMFECFMHFFLFSPYSLVYGGTEAKSVAPLRLIYLCLRHGARSTFQLEFGPTYRQGRTNSTIVQVDTNLARSSYARKGRRLVPQVTHIPTTLPLVALAKERNWIVNLGDLLAFWFPGDGDELRSMLDNNNGSGDSSAIAPRPGPQLLQRQDESSRDWAAVELGEQAIPSSPRYNNIPEGYELVEQSAL</sequence>
<protein>
    <submittedName>
        <fullName evidence="5">Uu.00g145840.m01.CDS01</fullName>
    </submittedName>
</protein>
<evidence type="ECO:0000313" key="6">
    <source>
        <dbReference type="Proteomes" id="UP001295740"/>
    </source>
</evidence>
<accession>A0AAI8YLS4</accession>
<reference evidence="5" key="1">
    <citation type="submission" date="2023-10" db="EMBL/GenBank/DDBJ databases">
        <authorList>
            <person name="Hackl T."/>
        </authorList>
    </citation>
    <scope>NUCLEOTIDE SEQUENCE</scope>
</reference>
<dbReference type="Proteomes" id="UP001295740">
    <property type="component" value="Unassembled WGS sequence"/>
</dbReference>
<dbReference type="Gene3D" id="3.40.50.300">
    <property type="entry name" value="P-loop containing nucleotide triphosphate hydrolases"/>
    <property type="match status" value="1"/>
</dbReference>
<keyword evidence="6" id="KW-1185">Reference proteome</keyword>
<dbReference type="AlphaFoldDB" id="A0AAI8YLS4"/>
<comment type="caution">
    <text evidence="5">The sequence shown here is derived from an EMBL/GenBank/DDBJ whole genome shotgun (WGS) entry which is preliminary data.</text>
</comment>
<feature type="domain" description="Nephrocystin 3-like N-terminal" evidence="3">
    <location>
        <begin position="267"/>
        <end position="438"/>
    </location>
</feature>
<organism evidence="5 6">
    <name type="scientific">Anthostomella pinea</name>
    <dbReference type="NCBI Taxonomy" id="933095"/>
    <lineage>
        <taxon>Eukaryota</taxon>
        <taxon>Fungi</taxon>
        <taxon>Dikarya</taxon>
        <taxon>Ascomycota</taxon>
        <taxon>Pezizomycotina</taxon>
        <taxon>Sordariomycetes</taxon>
        <taxon>Xylariomycetidae</taxon>
        <taxon>Xylariales</taxon>
        <taxon>Xylariaceae</taxon>
        <taxon>Anthostomella</taxon>
    </lineage>
</organism>
<name>A0AAI8YLS4_9PEZI</name>
<keyword evidence="1" id="KW-0677">Repeat</keyword>
<proteinExistence type="predicted"/>
<dbReference type="Pfam" id="PF24883">
    <property type="entry name" value="NPHP3_N"/>
    <property type="match status" value="1"/>
</dbReference>
<evidence type="ECO:0000256" key="1">
    <source>
        <dbReference type="ARBA" id="ARBA00022737"/>
    </source>
</evidence>
<dbReference type="InterPro" id="IPR027417">
    <property type="entry name" value="P-loop_NTPase"/>
</dbReference>
<feature type="region of interest" description="Disordered" evidence="2">
    <location>
        <begin position="986"/>
        <end position="1014"/>
    </location>
</feature>
<evidence type="ECO:0000313" key="5">
    <source>
        <dbReference type="EMBL" id="CAJ2509558.1"/>
    </source>
</evidence>
<evidence type="ECO:0000259" key="4">
    <source>
        <dbReference type="Pfam" id="PF25053"/>
    </source>
</evidence>
<dbReference type="PANTHER" id="PTHR10039:SF5">
    <property type="entry name" value="NACHT DOMAIN-CONTAINING PROTEIN"/>
    <property type="match status" value="1"/>
</dbReference>
<dbReference type="EMBL" id="CAUWAG010000012">
    <property type="protein sequence ID" value="CAJ2509558.1"/>
    <property type="molecule type" value="Genomic_DNA"/>
</dbReference>
<dbReference type="PANTHER" id="PTHR10039">
    <property type="entry name" value="AMELOGENIN"/>
    <property type="match status" value="1"/>
</dbReference>
<dbReference type="InterPro" id="IPR056884">
    <property type="entry name" value="NPHP3-like_N"/>
</dbReference>